<keyword evidence="4" id="KW-0963">Cytoplasm</keyword>
<evidence type="ECO:0000313" key="14">
    <source>
        <dbReference type="Proteomes" id="UP001597414"/>
    </source>
</evidence>
<evidence type="ECO:0000256" key="6">
    <source>
        <dbReference type="ARBA" id="ARBA00023186"/>
    </source>
</evidence>
<evidence type="ECO:0000256" key="7">
    <source>
        <dbReference type="ARBA" id="ARBA00023235"/>
    </source>
</evidence>
<keyword evidence="5 9" id="KW-0697">Rotamase</keyword>
<dbReference type="GO" id="GO:0003755">
    <property type="term" value="F:peptidyl-prolyl cis-trans isomerase activity"/>
    <property type="evidence" value="ECO:0007669"/>
    <property type="project" value="UniProtKB-EC"/>
</dbReference>
<evidence type="ECO:0000256" key="2">
    <source>
        <dbReference type="ARBA" id="ARBA00004496"/>
    </source>
</evidence>
<dbReference type="InterPro" id="IPR001179">
    <property type="entry name" value="PPIase_FKBP_dom"/>
</dbReference>
<dbReference type="Gene3D" id="3.10.50.40">
    <property type="match status" value="1"/>
</dbReference>
<dbReference type="Proteomes" id="UP001597414">
    <property type="component" value="Unassembled WGS sequence"/>
</dbReference>
<dbReference type="EMBL" id="JBHUIV010000034">
    <property type="protein sequence ID" value="MFD2203795.1"/>
    <property type="molecule type" value="Genomic_DNA"/>
</dbReference>
<feature type="domain" description="PPIase FKBP-type" evidence="12">
    <location>
        <begin position="75"/>
        <end position="175"/>
    </location>
</feature>
<feature type="signal peptide" evidence="11">
    <location>
        <begin position="1"/>
        <end position="21"/>
    </location>
</feature>
<proteinExistence type="inferred from homology"/>
<sequence length="184" mass="20440">MKRLGIGILSLLILFSGCVSDEENNQIIFDRDLQKIEDYLSENPIASVKELEDPATGIRILWQEVSESGKSPVALDTIVVDYVGKLLNNSVFDTSIESVARAKNIFNPNRTYEPLQFLFGTGDIIPGFEFAIFKMEEGDKATVIMPSLYGYGSFEQGGIPKNSPLIFELDLIQIKGVVEDEVLD</sequence>
<dbReference type="EC" id="5.2.1.8" evidence="10"/>
<evidence type="ECO:0000256" key="1">
    <source>
        <dbReference type="ARBA" id="ARBA00000971"/>
    </source>
</evidence>
<evidence type="ECO:0000256" key="4">
    <source>
        <dbReference type="ARBA" id="ARBA00022490"/>
    </source>
</evidence>
<gene>
    <name evidence="13" type="ORF">ACFSKV_19620</name>
</gene>
<keyword evidence="7 9" id="KW-0413">Isomerase</keyword>
<evidence type="ECO:0000256" key="11">
    <source>
        <dbReference type="SAM" id="SignalP"/>
    </source>
</evidence>
<comment type="catalytic activity">
    <reaction evidence="1 9 10">
        <text>[protein]-peptidylproline (omega=180) = [protein]-peptidylproline (omega=0)</text>
        <dbReference type="Rhea" id="RHEA:16237"/>
        <dbReference type="Rhea" id="RHEA-COMP:10747"/>
        <dbReference type="Rhea" id="RHEA-COMP:10748"/>
        <dbReference type="ChEBI" id="CHEBI:83833"/>
        <dbReference type="ChEBI" id="CHEBI:83834"/>
        <dbReference type="EC" id="5.2.1.8"/>
    </reaction>
</comment>
<protein>
    <recommendedName>
        <fullName evidence="10">Peptidyl-prolyl cis-trans isomerase</fullName>
        <ecNumber evidence="10">5.2.1.8</ecNumber>
    </recommendedName>
</protein>
<dbReference type="PANTHER" id="PTHR47861">
    <property type="entry name" value="FKBP-TYPE PEPTIDYL-PROLYL CIS-TRANS ISOMERASE SLYD"/>
    <property type="match status" value="1"/>
</dbReference>
<dbReference type="SUPFAM" id="SSF54534">
    <property type="entry name" value="FKBP-like"/>
    <property type="match status" value="1"/>
</dbReference>
<evidence type="ECO:0000256" key="5">
    <source>
        <dbReference type="ARBA" id="ARBA00023110"/>
    </source>
</evidence>
<dbReference type="RefSeq" id="WP_380806802.1">
    <property type="nucleotide sequence ID" value="NZ_JBHUIV010000034.1"/>
</dbReference>
<dbReference type="PROSITE" id="PS50059">
    <property type="entry name" value="FKBP_PPIASE"/>
    <property type="match status" value="1"/>
</dbReference>
<comment type="function">
    <text evidence="8">Also involved in hydrogenase metallocenter assembly, probably by participating in the nickel insertion step. This function in hydrogenase biosynthesis requires chaperone activity and the presence of the metal-binding domain, but not PPIase activity.</text>
</comment>
<keyword evidence="14" id="KW-1185">Reference proteome</keyword>
<organism evidence="13 14">
    <name type="scientific">Shivajiella indica</name>
    <dbReference type="NCBI Taxonomy" id="872115"/>
    <lineage>
        <taxon>Bacteria</taxon>
        <taxon>Pseudomonadati</taxon>
        <taxon>Bacteroidota</taxon>
        <taxon>Cytophagia</taxon>
        <taxon>Cytophagales</taxon>
        <taxon>Cyclobacteriaceae</taxon>
        <taxon>Shivajiella</taxon>
    </lineage>
</organism>
<comment type="similarity">
    <text evidence="3 10">Belongs to the FKBP-type PPIase family.</text>
</comment>
<evidence type="ECO:0000256" key="8">
    <source>
        <dbReference type="ARBA" id="ARBA00037071"/>
    </source>
</evidence>
<evidence type="ECO:0000256" key="10">
    <source>
        <dbReference type="RuleBase" id="RU003915"/>
    </source>
</evidence>
<evidence type="ECO:0000256" key="9">
    <source>
        <dbReference type="PROSITE-ProRule" id="PRU00277"/>
    </source>
</evidence>
<keyword evidence="11" id="KW-0732">Signal</keyword>
<accession>A0ABW5BGW2</accession>
<dbReference type="PANTHER" id="PTHR47861:SF3">
    <property type="entry name" value="FKBP-TYPE PEPTIDYL-PROLYL CIS-TRANS ISOMERASE SLYD"/>
    <property type="match status" value="1"/>
</dbReference>
<evidence type="ECO:0000259" key="12">
    <source>
        <dbReference type="PROSITE" id="PS50059"/>
    </source>
</evidence>
<dbReference type="PROSITE" id="PS51257">
    <property type="entry name" value="PROKAR_LIPOPROTEIN"/>
    <property type="match status" value="1"/>
</dbReference>
<feature type="chain" id="PRO_5046401205" description="Peptidyl-prolyl cis-trans isomerase" evidence="11">
    <location>
        <begin position="22"/>
        <end position="184"/>
    </location>
</feature>
<evidence type="ECO:0000313" key="13">
    <source>
        <dbReference type="EMBL" id="MFD2203795.1"/>
    </source>
</evidence>
<reference evidence="14" key="1">
    <citation type="journal article" date="2019" name="Int. J. Syst. Evol. Microbiol.">
        <title>The Global Catalogue of Microorganisms (GCM) 10K type strain sequencing project: providing services to taxonomists for standard genome sequencing and annotation.</title>
        <authorList>
            <consortium name="The Broad Institute Genomics Platform"/>
            <consortium name="The Broad Institute Genome Sequencing Center for Infectious Disease"/>
            <person name="Wu L."/>
            <person name="Ma J."/>
        </authorList>
    </citation>
    <scope>NUCLEOTIDE SEQUENCE [LARGE SCALE GENOMIC DNA]</scope>
    <source>
        <strain evidence="14">KCTC 19812</strain>
    </source>
</reference>
<keyword evidence="6" id="KW-0143">Chaperone</keyword>
<dbReference type="Pfam" id="PF00254">
    <property type="entry name" value="FKBP_C"/>
    <property type="match status" value="1"/>
</dbReference>
<name>A0ABW5BGW2_9BACT</name>
<evidence type="ECO:0000256" key="3">
    <source>
        <dbReference type="ARBA" id="ARBA00006577"/>
    </source>
</evidence>
<dbReference type="InterPro" id="IPR046357">
    <property type="entry name" value="PPIase_dom_sf"/>
</dbReference>
<comment type="subcellular location">
    <subcellularLocation>
        <location evidence="2">Cytoplasm</location>
    </subcellularLocation>
</comment>
<comment type="caution">
    <text evidence="13">The sequence shown here is derived from an EMBL/GenBank/DDBJ whole genome shotgun (WGS) entry which is preliminary data.</text>
</comment>